<evidence type="ECO:0000313" key="2">
    <source>
        <dbReference type="Proteomes" id="UP000502331"/>
    </source>
</evidence>
<keyword evidence="2" id="KW-1185">Reference proteome</keyword>
<reference evidence="1 2" key="1">
    <citation type="submission" date="2018-09" db="EMBL/GenBank/DDBJ databases">
        <title>Glutamicibacter mishrai S5-52T (LMG 29155T = KCTC 39846T).</title>
        <authorList>
            <person name="Das S.K."/>
        </authorList>
    </citation>
    <scope>NUCLEOTIDE SEQUENCE [LARGE SCALE GENOMIC DNA]</scope>
    <source>
        <strain evidence="1 2">S5-52</strain>
    </source>
</reference>
<organism evidence="1 2">
    <name type="scientific">Glutamicibacter mishrai</name>
    <dbReference type="NCBI Taxonomy" id="1775880"/>
    <lineage>
        <taxon>Bacteria</taxon>
        <taxon>Bacillati</taxon>
        <taxon>Actinomycetota</taxon>
        <taxon>Actinomycetes</taxon>
        <taxon>Micrococcales</taxon>
        <taxon>Micrococcaceae</taxon>
        <taxon>Glutamicibacter</taxon>
    </lineage>
</organism>
<sequence length="73" mass="8431">MTAEVESPFYQSPEAVAPTLGMTKTELRRYAKESGHFTTLSKNRMALDPEDIENIKTWVKTRNQQNRKKDPFA</sequence>
<dbReference type="AlphaFoldDB" id="A0A6H0SM73"/>
<gene>
    <name evidence="1" type="ORF">D3791_10555</name>
</gene>
<name>A0A6H0SM73_9MICC</name>
<evidence type="ECO:0000313" key="1">
    <source>
        <dbReference type="EMBL" id="QIV87519.1"/>
    </source>
</evidence>
<dbReference type="Proteomes" id="UP000502331">
    <property type="component" value="Chromosome"/>
</dbReference>
<proteinExistence type="predicted"/>
<evidence type="ECO:0008006" key="3">
    <source>
        <dbReference type="Google" id="ProtNLM"/>
    </source>
</evidence>
<dbReference type="RefSeq" id="WP_172512163.1">
    <property type="nucleotide sequence ID" value="NZ_CP032549.1"/>
</dbReference>
<protein>
    <recommendedName>
        <fullName evidence="3">DNA-binding protein</fullName>
    </recommendedName>
</protein>
<dbReference type="EMBL" id="CP032549">
    <property type="protein sequence ID" value="QIV87519.1"/>
    <property type="molecule type" value="Genomic_DNA"/>
</dbReference>
<accession>A0A6H0SM73</accession>